<keyword evidence="3" id="KW-0949">S-adenosyl-L-methionine</keyword>
<comment type="caution">
    <text evidence="4">The sequence shown here is derived from an EMBL/GenBank/DDBJ whole genome shotgun (WGS) entry which is preliminary data.</text>
</comment>
<evidence type="ECO:0000313" key="5">
    <source>
        <dbReference type="Proteomes" id="UP001244552"/>
    </source>
</evidence>
<evidence type="ECO:0000313" key="4">
    <source>
        <dbReference type="EMBL" id="MDQ0536752.1"/>
    </source>
</evidence>
<dbReference type="CDD" id="cd02440">
    <property type="entry name" value="AdoMet_MTases"/>
    <property type="match status" value="1"/>
</dbReference>
<organism evidence="4 5">
    <name type="scientific">Azospirillum picis</name>
    <dbReference type="NCBI Taxonomy" id="488438"/>
    <lineage>
        <taxon>Bacteria</taxon>
        <taxon>Pseudomonadati</taxon>
        <taxon>Pseudomonadota</taxon>
        <taxon>Alphaproteobacteria</taxon>
        <taxon>Rhodospirillales</taxon>
        <taxon>Azospirillaceae</taxon>
        <taxon>Azospirillum</taxon>
    </lineage>
</organism>
<evidence type="ECO:0000256" key="3">
    <source>
        <dbReference type="ARBA" id="ARBA00022691"/>
    </source>
</evidence>
<gene>
    <name evidence="4" type="ORF">QO018_005650</name>
</gene>
<dbReference type="Proteomes" id="UP001244552">
    <property type="component" value="Unassembled WGS sequence"/>
</dbReference>
<keyword evidence="2" id="KW-0808">Transferase</keyword>
<dbReference type="PANTHER" id="PTHR43167">
    <property type="entry name" value="PUTATIVE (AFU_ORTHOLOGUE AFUA_6G01830)-RELATED"/>
    <property type="match status" value="1"/>
</dbReference>
<reference evidence="4 5" key="1">
    <citation type="submission" date="2023-07" db="EMBL/GenBank/DDBJ databases">
        <title>Genomic Encyclopedia of Type Strains, Phase IV (KMG-IV): sequencing the most valuable type-strain genomes for metagenomic binning, comparative biology and taxonomic classification.</title>
        <authorList>
            <person name="Goeker M."/>
        </authorList>
    </citation>
    <scope>NUCLEOTIDE SEQUENCE [LARGE SCALE GENOMIC DNA]</scope>
    <source>
        <strain evidence="4 5">DSM 19922</strain>
    </source>
</reference>
<accession>A0ABU0MTG2</accession>
<dbReference type="Pfam" id="PF13578">
    <property type="entry name" value="Methyltransf_24"/>
    <property type="match status" value="1"/>
</dbReference>
<keyword evidence="5" id="KW-1185">Reference proteome</keyword>
<dbReference type="SUPFAM" id="SSF53335">
    <property type="entry name" value="S-adenosyl-L-methionine-dependent methyltransferases"/>
    <property type="match status" value="1"/>
</dbReference>
<protein>
    <submittedName>
        <fullName evidence="4">O-methyltransferase YrrM</fullName>
    </submittedName>
</protein>
<name>A0ABU0MTG2_9PROT</name>
<evidence type="ECO:0000256" key="1">
    <source>
        <dbReference type="ARBA" id="ARBA00022603"/>
    </source>
</evidence>
<dbReference type="Gene3D" id="3.40.50.150">
    <property type="entry name" value="Vaccinia Virus protein VP39"/>
    <property type="match status" value="1"/>
</dbReference>
<dbReference type="EMBL" id="JAUSVU010000031">
    <property type="protein sequence ID" value="MDQ0536752.1"/>
    <property type="molecule type" value="Genomic_DNA"/>
</dbReference>
<dbReference type="InterPro" id="IPR029063">
    <property type="entry name" value="SAM-dependent_MTases_sf"/>
</dbReference>
<dbReference type="RefSeq" id="WP_209989898.1">
    <property type="nucleotide sequence ID" value="NZ_JAGINO010000031.1"/>
</dbReference>
<dbReference type="InterPro" id="IPR002935">
    <property type="entry name" value="SAM_O-MeTrfase"/>
</dbReference>
<keyword evidence="1" id="KW-0489">Methyltransferase</keyword>
<sequence length="231" mass="25130">MTTLDSERISVLLDRLHQDAEAADRTLVEEVVGDMAASGKTMEQLAAELISEERSDMRSVYRRHADHFLSVSPAYGRFLYAMARACRATRIVEFGTSMGVSAIYLAAALRDNGGGKLIGTELEPGKVARARAHIATAGLADLVEIREGDARETLADVGGPVDLLHIDGAWSLYLPILKLVEPRLRPGSVVLAENAFADDYLTFMRNPTNGYLSQPIPVDEGRGNEFAVKVD</sequence>
<evidence type="ECO:0000256" key="2">
    <source>
        <dbReference type="ARBA" id="ARBA00022679"/>
    </source>
</evidence>
<proteinExistence type="predicted"/>
<dbReference type="PANTHER" id="PTHR43167:SF1">
    <property type="entry name" value="PUTATIVE (AFU_ORTHOLOGUE AFUA_6G01830)-RELATED"/>
    <property type="match status" value="1"/>
</dbReference>
<dbReference type="PROSITE" id="PS51682">
    <property type="entry name" value="SAM_OMT_I"/>
    <property type="match status" value="1"/>
</dbReference>